<dbReference type="GO" id="GO:0005945">
    <property type="term" value="C:6-phosphofructokinase complex"/>
    <property type="evidence" value="ECO:0007669"/>
    <property type="project" value="TreeGrafter"/>
</dbReference>
<feature type="domain" description="Phosphofructokinase" evidence="10">
    <location>
        <begin position="9"/>
        <end position="311"/>
    </location>
</feature>
<comment type="pathway">
    <text evidence="2 9">Carbohydrate degradation; glycolysis; D-glyceraldehyde 3-phosphate and glycerone phosphate from D-glucose: step 3/4.</text>
</comment>
<dbReference type="UniPathway" id="UPA00109">
    <property type="reaction ID" value="UER00182"/>
</dbReference>
<dbReference type="RefSeq" id="WP_074643645.1">
    <property type="nucleotide sequence ID" value="NZ_AP025286.1"/>
</dbReference>
<comment type="subunit">
    <text evidence="9">Homodimer or homotetramer.</text>
</comment>
<evidence type="ECO:0000259" key="10">
    <source>
        <dbReference type="Pfam" id="PF00365"/>
    </source>
</evidence>
<dbReference type="PIRSF" id="PIRSF000532">
    <property type="entry name" value="ATP_PFK_prok"/>
    <property type="match status" value="1"/>
</dbReference>
<dbReference type="GO" id="GO:0061621">
    <property type="term" value="P:canonical glycolysis"/>
    <property type="evidence" value="ECO:0007669"/>
    <property type="project" value="TreeGrafter"/>
</dbReference>
<dbReference type="EC" id="2.7.1.11" evidence="9"/>
<feature type="binding site" description="in other chain" evidence="9">
    <location>
        <begin position="285"/>
        <end position="288"/>
    </location>
    <ligand>
        <name>substrate</name>
        <note>ligand shared between dimeric partners</note>
    </ligand>
</feature>
<evidence type="ECO:0000256" key="5">
    <source>
        <dbReference type="ARBA" id="ARBA00022723"/>
    </source>
</evidence>
<dbReference type="InterPro" id="IPR000023">
    <property type="entry name" value="Phosphofructokinase_dom"/>
</dbReference>
<feature type="binding site" description="in other chain" evidence="9">
    <location>
        <position position="236"/>
    </location>
    <ligand>
        <name>substrate</name>
        <note>ligand shared between dimeric partners</note>
    </ligand>
</feature>
<dbReference type="GO" id="GO:0048029">
    <property type="term" value="F:monosaccharide binding"/>
    <property type="evidence" value="ECO:0007669"/>
    <property type="project" value="TreeGrafter"/>
</dbReference>
<feature type="binding site" evidence="9">
    <location>
        <position position="16"/>
    </location>
    <ligand>
        <name>ATP</name>
        <dbReference type="ChEBI" id="CHEBI:30616"/>
    </ligand>
</feature>
<evidence type="ECO:0000256" key="1">
    <source>
        <dbReference type="ARBA" id="ARBA00001946"/>
    </source>
</evidence>
<dbReference type="GO" id="GO:0006002">
    <property type="term" value="P:fructose 6-phosphate metabolic process"/>
    <property type="evidence" value="ECO:0007669"/>
    <property type="project" value="InterPro"/>
</dbReference>
<evidence type="ECO:0000256" key="3">
    <source>
        <dbReference type="ARBA" id="ARBA00022490"/>
    </source>
</evidence>
<dbReference type="Proteomes" id="UP000182360">
    <property type="component" value="Unassembled WGS sequence"/>
</dbReference>
<feature type="binding site" evidence="9">
    <location>
        <begin position="116"/>
        <end position="119"/>
    </location>
    <ligand>
        <name>ATP</name>
        <dbReference type="ChEBI" id="CHEBI:30616"/>
    </ligand>
</feature>
<protein>
    <recommendedName>
        <fullName evidence="9">ATP-dependent 6-phosphofructokinase</fullName>
        <shortName evidence="9">ATP-PFK</shortName>
        <shortName evidence="9">Phosphofructokinase</shortName>
        <ecNumber evidence="9">2.7.1.11</ecNumber>
    </recommendedName>
    <alternativeName>
        <fullName evidence="9">Phosphohexokinase</fullName>
    </alternativeName>
</protein>
<evidence type="ECO:0000256" key="8">
    <source>
        <dbReference type="ARBA" id="ARBA00023152"/>
    </source>
</evidence>
<proteinExistence type="inferred from homology"/>
<evidence type="ECO:0000256" key="2">
    <source>
        <dbReference type="ARBA" id="ARBA00004679"/>
    </source>
</evidence>
<dbReference type="OrthoDB" id="9802503at2"/>
<feature type="binding site" evidence="9">
    <location>
        <position position="117"/>
    </location>
    <ligand>
        <name>Mg(2+)</name>
        <dbReference type="ChEBI" id="CHEBI:18420"/>
        <note>catalytic</note>
    </ligand>
</feature>
<dbReference type="GO" id="GO:0070095">
    <property type="term" value="F:fructose-6-phosphate binding"/>
    <property type="evidence" value="ECO:0007669"/>
    <property type="project" value="TreeGrafter"/>
</dbReference>
<dbReference type="GO" id="GO:0030388">
    <property type="term" value="P:fructose 1,6-bisphosphate metabolic process"/>
    <property type="evidence" value="ECO:0007669"/>
    <property type="project" value="TreeGrafter"/>
</dbReference>
<name>A0A1H9GKH7_9SPIR</name>
<keyword evidence="4 9" id="KW-0808">Transferase</keyword>
<keyword evidence="12" id="KW-1185">Reference proteome</keyword>
<feature type="binding site" description="in other chain" evidence="9">
    <location>
        <begin position="139"/>
        <end position="141"/>
    </location>
    <ligand>
        <name>substrate</name>
        <note>ligand shared between dimeric partners</note>
    </ligand>
</feature>
<evidence type="ECO:0000256" key="9">
    <source>
        <dbReference type="HAMAP-Rule" id="MF_01976"/>
    </source>
</evidence>
<keyword evidence="8 9" id="KW-0324">Glycolysis</keyword>
<evidence type="ECO:0000313" key="12">
    <source>
        <dbReference type="Proteomes" id="UP000182360"/>
    </source>
</evidence>
<evidence type="ECO:0000313" key="11">
    <source>
        <dbReference type="EMBL" id="SEQ50428.1"/>
    </source>
</evidence>
<keyword evidence="7 9" id="KW-0460">Magnesium</keyword>
<dbReference type="EMBL" id="FOFU01000005">
    <property type="protein sequence ID" value="SEQ50428.1"/>
    <property type="molecule type" value="Genomic_DNA"/>
</dbReference>
<evidence type="ECO:0000256" key="7">
    <source>
        <dbReference type="ARBA" id="ARBA00022842"/>
    </source>
</evidence>
<comment type="subcellular location">
    <subcellularLocation>
        <location evidence="9">Cytoplasm</location>
    </subcellularLocation>
</comment>
<dbReference type="GO" id="GO:0016208">
    <property type="term" value="F:AMP binding"/>
    <property type="evidence" value="ECO:0007669"/>
    <property type="project" value="TreeGrafter"/>
</dbReference>
<keyword evidence="6 9" id="KW-0418">Kinase</keyword>
<reference evidence="11 12" key="1">
    <citation type="submission" date="2016-10" db="EMBL/GenBank/DDBJ databases">
        <authorList>
            <person name="de Groot N.N."/>
        </authorList>
    </citation>
    <scope>NUCLEOTIDE SEQUENCE [LARGE SCALE GENOMIC DNA]</scope>
    <source>
        <strain evidence="11 12">B25</strain>
    </source>
</reference>
<dbReference type="NCBIfam" id="NF002872">
    <property type="entry name" value="PRK03202.1"/>
    <property type="match status" value="1"/>
</dbReference>
<dbReference type="eggNOG" id="COG0205">
    <property type="taxonomic scope" value="Bacteria"/>
</dbReference>
<comment type="similarity">
    <text evidence="9">Belongs to the phosphofructokinase type A (PFKA) family. Mixed-substrate PFK group III subfamily.</text>
</comment>
<feature type="binding site" evidence="9">
    <location>
        <position position="176"/>
    </location>
    <ligand>
        <name>substrate</name>
        <note>ligand shared between dimeric partners</note>
    </ligand>
</feature>
<keyword evidence="9" id="KW-0067">ATP-binding</keyword>
<keyword evidence="9" id="KW-0547">Nucleotide-binding</keyword>
<dbReference type="InterPro" id="IPR012003">
    <property type="entry name" value="ATP_PFK_prok-type"/>
</dbReference>
<feature type="active site" description="Proton acceptor" evidence="9">
    <location>
        <position position="141"/>
    </location>
</feature>
<dbReference type="GO" id="GO:0042802">
    <property type="term" value="F:identical protein binding"/>
    <property type="evidence" value="ECO:0007669"/>
    <property type="project" value="TreeGrafter"/>
</dbReference>
<dbReference type="GO" id="GO:0047334">
    <property type="term" value="F:diphosphate-fructose-6-phosphate 1-phosphotransferase activity"/>
    <property type="evidence" value="ECO:0007669"/>
    <property type="project" value="InterPro"/>
</dbReference>
<dbReference type="Gene3D" id="3.40.50.450">
    <property type="match status" value="1"/>
</dbReference>
<feature type="binding site" evidence="9">
    <location>
        <position position="279"/>
    </location>
    <ligand>
        <name>substrate</name>
        <note>ligand shared between dimeric partners</note>
    </ligand>
</feature>
<dbReference type="Gene3D" id="3.40.50.460">
    <property type="entry name" value="Phosphofructokinase domain"/>
    <property type="match status" value="1"/>
</dbReference>
<feature type="binding site" description="in other chain" evidence="9">
    <location>
        <begin position="183"/>
        <end position="185"/>
    </location>
    <ligand>
        <name>substrate</name>
        <note>ligand shared between dimeric partners</note>
    </ligand>
</feature>
<dbReference type="GO" id="GO:0046872">
    <property type="term" value="F:metal ion binding"/>
    <property type="evidence" value="ECO:0007669"/>
    <property type="project" value="UniProtKB-KW"/>
</dbReference>
<organism evidence="11 12">
    <name type="scientific">Treponema bryantii</name>
    <dbReference type="NCBI Taxonomy" id="163"/>
    <lineage>
        <taxon>Bacteria</taxon>
        <taxon>Pseudomonadati</taxon>
        <taxon>Spirochaetota</taxon>
        <taxon>Spirochaetia</taxon>
        <taxon>Spirochaetales</taxon>
        <taxon>Treponemataceae</taxon>
        <taxon>Treponema</taxon>
    </lineage>
</organism>
<dbReference type="Pfam" id="PF00365">
    <property type="entry name" value="PFK"/>
    <property type="match status" value="1"/>
</dbReference>
<comment type="catalytic activity">
    <reaction evidence="9">
        <text>beta-D-fructose 6-phosphate + ATP = beta-D-fructose 1,6-bisphosphate + ADP + H(+)</text>
        <dbReference type="Rhea" id="RHEA:16109"/>
        <dbReference type="ChEBI" id="CHEBI:15378"/>
        <dbReference type="ChEBI" id="CHEBI:30616"/>
        <dbReference type="ChEBI" id="CHEBI:32966"/>
        <dbReference type="ChEBI" id="CHEBI:57634"/>
        <dbReference type="ChEBI" id="CHEBI:456216"/>
        <dbReference type="EC" id="2.7.1.11"/>
    </reaction>
</comment>
<dbReference type="HAMAP" id="MF_01976">
    <property type="entry name" value="Phosphofructokinase_III"/>
    <property type="match status" value="1"/>
</dbReference>
<feature type="binding site" evidence="9">
    <location>
        <begin position="78"/>
        <end position="79"/>
    </location>
    <ligand>
        <name>ATP</name>
        <dbReference type="ChEBI" id="CHEBI:30616"/>
    </ligand>
</feature>
<dbReference type="GO" id="GO:0003872">
    <property type="term" value="F:6-phosphofructokinase activity"/>
    <property type="evidence" value="ECO:0007669"/>
    <property type="project" value="UniProtKB-UniRule"/>
</dbReference>
<dbReference type="PANTHER" id="PTHR13697:SF52">
    <property type="entry name" value="ATP-DEPENDENT 6-PHOSPHOFRUCTOKINASE 3"/>
    <property type="match status" value="1"/>
</dbReference>
<sequence>MKASTIKTVGILTSGGDAPGLNAAIRALCISGKNNYGMKFIGIRNGYRGLIDNDTFKMDTIDLEPLISQGGTILGTSRVKPFKNPVPDPKTGLLPVEGIKETFKKNKLDALVCLGGNGTNTTASLLSEAGFNVIGMPKTIDNDIVGTDETFGFHTAIDVATHGIEAIRTTAKSHSRAMVVEIMGHKVGWLGLYAGLAGRADVILLPEIPYDIKKIAKYLKAKKAKGQNYFIIACSEGAIDLNEAALSKKEFKKARESMSQSVGFRVAKEIEEATGIETRTSVLGYLQRGGDPAPYDMILATKLGSAAADFLAEKRFGNLVAVKNGSIVATPLSVVAGKVKEITEEEPVLKTARDLGICFGD</sequence>
<evidence type="ECO:0000256" key="4">
    <source>
        <dbReference type="ARBA" id="ARBA00022679"/>
    </source>
</evidence>
<dbReference type="AlphaFoldDB" id="A0A1H9GKH7"/>
<gene>
    <name evidence="9" type="primary">pfkA</name>
    <name evidence="11" type="ORF">SAMN04487977_10531</name>
</gene>
<dbReference type="GO" id="GO:0005524">
    <property type="term" value="F:ATP binding"/>
    <property type="evidence" value="ECO:0007669"/>
    <property type="project" value="UniProtKB-KW"/>
</dbReference>
<dbReference type="InterPro" id="IPR035966">
    <property type="entry name" value="PKF_sf"/>
</dbReference>
<comment type="function">
    <text evidence="9">Catalyzes the phosphorylation of D-fructose 6-phosphate to fructose 1,6-bisphosphate by ATP, the first committing step of glycolysis.</text>
</comment>
<dbReference type="PANTHER" id="PTHR13697">
    <property type="entry name" value="PHOSPHOFRUCTOKINASE"/>
    <property type="match status" value="1"/>
</dbReference>
<accession>A0A1H9GKH7</accession>
<dbReference type="InterPro" id="IPR022953">
    <property type="entry name" value="ATP_PFK"/>
</dbReference>
<keyword evidence="5 9" id="KW-0479">Metal-binding</keyword>
<dbReference type="PRINTS" id="PR00476">
    <property type="entry name" value="PHFRCTKINASE"/>
</dbReference>
<dbReference type="SUPFAM" id="SSF53784">
    <property type="entry name" value="Phosphofructokinase"/>
    <property type="match status" value="1"/>
</dbReference>
<dbReference type="InterPro" id="IPR012829">
    <property type="entry name" value="Phosphofructokinase_III"/>
</dbReference>
<dbReference type="STRING" id="163.SAMN04487775_10127"/>
<evidence type="ECO:0000256" key="6">
    <source>
        <dbReference type="ARBA" id="ARBA00022777"/>
    </source>
</evidence>
<comment type="caution">
    <text evidence="9">Lacks conserved residue(s) required for the propagation of feature annotation.</text>
</comment>
<keyword evidence="3 9" id="KW-0963">Cytoplasm</keyword>
<feature type="site" description="Important for substrate specificity; cannot use PPi as phosphoryl donor" evidence="9">
    <location>
        <position position="118"/>
    </location>
</feature>
<comment type="cofactor">
    <cofactor evidence="1 9">
        <name>Mg(2+)</name>
        <dbReference type="ChEBI" id="CHEBI:18420"/>
    </cofactor>
</comment>